<organism evidence="2 3">
    <name type="scientific">Corallococcus terminator</name>
    <dbReference type="NCBI Taxonomy" id="2316733"/>
    <lineage>
        <taxon>Bacteria</taxon>
        <taxon>Pseudomonadati</taxon>
        <taxon>Myxococcota</taxon>
        <taxon>Myxococcia</taxon>
        <taxon>Myxococcales</taxon>
        <taxon>Cystobacterineae</taxon>
        <taxon>Myxococcaceae</taxon>
        <taxon>Corallococcus</taxon>
    </lineage>
</organism>
<dbReference type="EMBL" id="RAVZ01000385">
    <property type="protein sequence ID" value="RKG74044.1"/>
    <property type="molecule type" value="Genomic_DNA"/>
</dbReference>
<sequence length="548" mass="58018">MFARSLVLAVGCIALTFGCAEPPDETQEIVGNLVKAGFPADDIHTVEGRVYVGRDAEVTLAASREMLEAGDTTREQYRTTNLVSTSLTKICVNGSTFTGAFSTALDLAIQNYDELPLTFAMARTPSTGCSFTINAVIDPNMNGGVAGFPSNGNPFGQITIGGQLSQYGVDVIEHVITHELGHTVGFRHSDYYNRGISCGSGGNEGDAGIGAIHIPGTPTTATVGASIMNSCFRSVETGEFTSSDITALNDLYASAAVCKGQTPQGATAWQQYSADGIYLDVNTAGCGFSTTPLFFTSIGGVSGQWESSGATAIYNPSPTGFRVYLKFPGITPARANTEFSWHINWQAAPNNLRQPTLCTGQTSQGATDWQQYGTAGIYLDVDTAGCGFSTTPLFFTSIGGVSGQWESSGATAIYNPSPTGFRVYLKFPGITPARANTEFGWHINWQAAPNNLRRPTLCTGQTSQGATDWQQYGAAGIYLDVNTAGCGFSATPLYFTSIGGSGGQWESSGATAIYYPSPTGFRIYVKYAGITPAQANNEFGWHINWSAR</sequence>
<dbReference type="Gene3D" id="3.40.390.10">
    <property type="entry name" value="Collagenase (Catalytic Domain)"/>
    <property type="match status" value="1"/>
</dbReference>
<evidence type="ECO:0000313" key="3">
    <source>
        <dbReference type="Proteomes" id="UP000268094"/>
    </source>
</evidence>
<proteinExistence type="predicted"/>
<feature type="chain" id="PRO_5017459970" description="Protease B" evidence="1">
    <location>
        <begin position="21"/>
        <end position="548"/>
    </location>
</feature>
<keyword evidence="1" id="KW-0732">Signal</keyword>
<gene>
    <name evidence="2" type="ORF">D7V88_35450</name>
</gene>
<comment type="caution">
    <text evidence="2">The sequence shown here is derived from an EMBL/GenBank/DDBJ whole genome shotgun (WGS) entry which is preliminary data.</text>
</comment>
<dbReference type="InterPro" id="IPR024079">
    <property type="entry name" value="MetalloPept_cat_dom_sf"/>
</dbReference>
<keyword evidence="3" id="KW-1185">Reference proteome</keyword>
<evidence type="ECO:0008006" key="4">
    <source>
        <dbReference type="Google" id="ProtNLM"/>
    </source>
</evidence>
<reference evidence="3" key="1">
    <citation type="submission" date="2018-09" db="EMBL/GenBank/DDBJ databases">
        <authorList>
            <person name="Livingstone P.G."/>
            <person name="Whitworth D.E."/>
        </authorList>
    </citation>
    <scope>NUCLEOTIDE SEQUENCE [LARGE SCALE GENOMIC DNA]</scope>
    <source>
        <strain evidence="3">CA054A</strain>
    </source>
</reference>
<accession>A0A3A8I2T3</accession>
<evidence type="ECO:0000313" key="2">
    <source>
        <dbReference type="EMBL" id="RKG74044.1"/>
    </source>
</evidence>
<feature type="signal peptide" evidence="1">
    <location>
        <begin position="1"/>
        <end position="20"/>
    </location>
</feature>
<dbReference type="OrthoDB" id="259096at2"/>
<dbReference type="Proteomes" id="UP000268094">
    <property type="component" value="Unassembled WGS sequence"/>
</dbReference>
<dbReference type="InterPro" id="IPR024653">
    <property type="entry name" value="Peptidase_M10/M27/M57"/>
</dbReference>
<dbReference type="GO" id="GO:0008237">
    <property type="term" value="F:metallopeptidase activity"/>
    <property type="evidence" value="ECO:0007669"/>
    <property type="project" value="InterPro"/>
</dbReference>
<protein>
    <recommendedName>
        <fullName evidence="4">Protease B</fullName>
    </recommendedName>
</protein>
<dbReference type="PROSITE" id="PS51257">
    <property type="entry name" value="PROKAR_LIPOPROTEIN"/>
    <property type="match status" value="1"/>
</dbReference>
<dbReference type="Pfam" id="PF12388">
    <property type="entry name" value="Peptidase_M57"/>
    <property type="match status" value="1"/>
</dbReference>
<dbReference type="AlphaFoldDB" id="A0A3A8I2T3"/>
<name>A0A3A8I2T3_9BACT</name>
<dbReference type="SUPFAM" id="SSF55486">
    <property type="entry name" value="Metalloproteases ('zincins'), catalytic domain"/>
    <property type="match status" value="1"/>
</dbReference>
<evidence type="ECO:0000256" key="1">
    <source>
        <dbReference type="SAM" id="SignalP"/>
    </source>
</evidence>